<dbReference type="GO" id="GO:0003824">
    <property type="term" value="F:catalytic activity"/>
    <property type="evidence" value="ECO:0007669"/>
    <property type="project" value="UniProtKB-ARBA"/>
</dbReference>
<dbReference type="Pfam" id="PF00378">
    <property type="entry name" value="ECH_1"/>
    <property type="match status" value="1"/>
</dbReference>
<evidence type="ECO:0000313" key="3">
    <source>
        <dbReference type="EMBL" id="SEF56944.1"/>
    </source>
</evidence>
<comment type="similarity">
    <text evidence="1">Belongs to the enoyl-CoA hydratase/isomerase family.</text>
</comment>
<dbReference type="PANTHER" id="PTHR42964">
    <property type="entry name" value="ENOYL-COA HYDRATASE"/>
    <property type="match status" value="1"/>
</dbReference>
<accession>A0A1H5T2F7</accession>
<evidence type="ECO:0000256" key="1">
    <source>
        <dbReference type="ARBA" id="ARBA00005254"/>
    </source>
</evidence>
<dbReference type="Gene3D" id="3.90.226.10">
    <property type="entry name" value="2-enoyl-CoA Hydratase, Chain A, domain 1"/>
    <property type="match status" value="1"/>
</dbReference>
<protein>
    <submittedName>
        <fullName evidence="3">Enoyl-CoA hydratase/carnithine racemase</fullName>
    </submittedName>
</protein>
<dbReference type="InterPro" id="IPR001753">
    <property type="entry name" value="Enoyl-CoA_hydra/iso"/>
</dbReference>
<keyword evidence="4" id="KW-1185">Reference proteome</keyword>
<feature type="region of interest" description="Disordered" evidence="2">
    <location>
        <begin position="74"/>
        <end position="99"/>
    </location>
</feature>
<dbReference type="InterPro" id="IPR051683">
    <property type="entry name" value="Enoyl-CoA_Hydratase/Isomerase"/>
</dbReference>
<name>A0A1H5T2F7_9ACTN</name>
<dbReference type="SUPFAM" id="SSF52096">
    <property type="entry name" value="ClpP/crotonase"/>
    <property type="match status" value="1"/>
</dbReference>
<sequence>MSRYQTLDYVECDGVAWVTLNRPEVHNAFDLQMMREVHDCWRELRDNDDVRVVVLTGAGDKAFCTGLDRASTDLNQPKAAGPDDIGQRGATPLHLNDPGDLLPPKTAGDLWKPVIAAVNGMACGGAFYLLGEVEFIIAAEHATFFDPHNTYGLAAVFEPMLMLQRMPLGEVMRMSLMGSHERMSARRAHEIGLVQEVVPASELRAAAQRAATVIAGHPPLAVQTTVRAVWYAQELGIRQALDVGKPLTLLGSSAESMAEGQRTFASGRRIDWRLR</sequence>
<dbReference type="InterPro" id="IPR029045">
    <property type="entry name" value="ClpP/crotonase-like_dom_sf"/>
</dbReference>
<organism evidence="3 4">
    <name type="scientific">Thermomonospora echinospora</name>
    <dbReference type="NCBI Taxonomy" id="1992"/>
    <lineage>
        <taxon>Bacteria</taxon>
        <taxon>Bacillati</taxon>
        <taxon>Actinomycetota</taxon>
        <taxon>Actinomycetes</taxon>
        <taxon>Streptosporangiales</taxon>
        <taxon>Thermomonosporaceae</taxon>
        <taxon>Thermomonospora</taxon>
    </lineage>
</organism>
<reference evidence="4" key="1">
    <citation type="submission" date="2016-10" db="EMBL/GenBank/DDBJ databases">
        <authorList>
            <person name="Varghese N."/>
            <person name="Submissions S."/>
        </authorList>
    </citation>
    <scope>NUCLEOTIDE SEQUENCE [LARGE SCALE GENOMIC DNA]</scope>
    <source>
        <strain evidence="4">DSM 43163</strain>
    </source>
</reference>
<dbReference type="RefSeq" id="WP_103935888.1">
    <property type="nucleotide sequence ID" value="NZ_FNVO01000001.1"/>
</dbReference>
<dbReference type="OrthoDB" id="153350at2"/>
<dbReference type="PANTHER" id="PTHR42964:SF1">
    <property type="entry name" value="POLYKETIDE BIOSYNTHESIS ENOYL-COA HYDRATASE PKSH-RELATED"/>
    <property type="match status" value="1"/>
</dbReference>
<proteinExistence type="inferred from homology"/>
<dbReference type="GO" id="GO:0008300">
    <property type="term" value="P:isoprenoid catabolic process"/>
    <property type="evidence" value="ECO:0007669"/>
    <property type="project" value="TreeGrafter"/>
</dbReference>
<dbReference type="AlphaFoldDB" id="A0A1H5T2F7"/>
<evidence type="ECO:0000313" key="4">
    <source>
        <dbReference type="Proteomes" id="UP000236723"/>
    </source>
</evidence>
<dbReference type="EMBL" id="FNVO01000001">
    <property type="protein sequence ID" value="SEF56944.1"/>
    <property type="molecule type" value="Genomic_DNA"/>
</dbReference>
<evidence type="ECO:0000256" key="2">
    <source>
        <dbReference type="SAM" id="MobiDB-lite"/>
    </source>
</evidence>
<gene>
    <name evidence="3" type="ORF">SAMN04489712_101455</name>
</gene>
<dbReference type="CDD" id="cd06558">
    <property type="entry name" value="crotonase-like"/>
    <property type="match status" value="1"/>
</dbReference>
<dbReference type="Proteomes" id="UP000236723">
    <property type="component" value="Unassembled WGS sequence"/>
</dbReference>